<dbReference type="InterPro" id="IPR044298">
    <property type="entry name" value="MIG/MutY"/>
</dbReference>
<organism evidence="12 13">
    <name type="scientific">Leptospira tipperaryensis</name>
    <dbReference type="NCBI Taxonomy" id="2564040"/>
    <lineage>
        <taxon>Bacteria</taxon>
        <taxon>Pseudomonadati</taxon>
        <taxon>Spirochaetota</taxon>
        <taxon>Spirochaetia</taxon>
        <taxon>Leptospirales</taxon>
        <taxon>Leptospiraceae</taxon>
        <taxon>Leptospira</taxon>
    </lineage>
</organism>
<dbReference type="OrthoDB" id="9802365at2"/>
<dbReference type="Pfam" id="PF00730">
    <property type="entry name" value="HhH-GPD"/>
    <property type="match status" value="1"/>
</dbReference>
<reference evidence="12 13" key="1">
    <citation type="submission" date="2016-04" db="EMBL/GenBank/DDBJ databases">
        <title>Complete genome seqeunce of Leptospira alstonii serovar Room22.</title>
        <authorList>
            <person name="Nally J.E."/>
            <person name="Bayles D.O."/>
            <person name="Hurley D."/>
            <person name="Fanning S."/>
            <person name="McMahon B.J."/>
            <person name="Arent Z."/>
        </authorList>
    </citation>
    <scope>NUCLEOTIDE SEQUENCE [LARGE SCALE GENOMIC DNA]</scope>
    <source>
        <strain evidence="12 13">GWTS #1</strain>
    </source>
</reference>
<dbReference type="RefSeq" id="WP_069607490.1">
    <property type="nucleotide sequence ID" value="NZ_CP015217.1"/>
</dbReference>
<gene>
    <name evidence="12" type="ORF">A0128_10635</name>
</gene>
<dbReference type="InterPro" id="IPR003265">
    <property type="entry name" value="HhH-GPD_domain"/>
</dbReference>
<keyword evidence="8" id="KW-0411">Iron-sulfur</keyword>
<dbReference type="InterPro" id="IPR005760">
    <property type="entry name" value="A/G_AdeGlyc_MutY"/>
</dbReference>
<comment type="cofactor">
    <cofactor evidence="1">
        <name>[4Fe-4S] cluster</name>
        <dbReference type="ChEBI" id="CHEBI:49883"/>
    </cofactor>
</comment>
<feature type="domain" description="HhH-GPD" evidence="11">
    <location>
        <begin position="48"/>
        <end position="199"/>
    </location>
</feature>
<dbReference type="SUPFAM" id="SSF48150">
    <property type="entry name" value="DNA-glycosylase"/>
    <property type="match status" value="1"/>
</dbReference>
<dbReference type="NCBIfam" id="TIGR01084">
    <property type="entry name" value="mutY"/>
    <property type="match status" value="1"/>
</dbReference>
<dbReference type="FunFam" id="1.10.340.30:FF:000023">
    <property type="entry name" value="A/G specific adenine glycosylase"/>
    <property type="match status" value="1"/>
</dbReference>
<dbReference type="EMBL" id="CP015217">
    <property type="protein sequence ID" value="AOP34263.1"/>
    <property type="molecule type" value="Genomic_DNA"/>
</dbReference>
<dbReference type="SMART" id="SM00478">
    <property type="entry name" value="ENDO3c"/>
    <property type="match status" value="1"/>
</dbReference>
<keyword evidence="10" id="KW-0326">Glycosidase</keyword>
<keyword evidence="4" id="KW-0479">Metal-binding</keyword>
<proteinExistence type="inferred from homology"/>
<dbReference type="PANTHER" id="PTHR42944">
    <property type="entry name" value="ADENINE DNA GLYCOSYLASE"/>
    <property type="match status" value="1"/>
</dbReference>
<dbReference type="Proteomes" id="UP000094197">
    <property type="component" value="Chromosome 1"/>
</dbReference>
<evidence type="ECO:0000256" key="5">
    <source>
        <dbReference type="ARBA" id="ARBA00022763"/>
    </source>
</evidence>
<evidence type="ECO:0000256" key="3">
    <source>
        <dbReference type="ARBA" id="ARBA00008343"/>
    </source>
</evidence>
<name>A0A1D7UXF0_9LEPT</name>
<evidence type="ECO:0000256" key="6">
    <source>
        <dbReference type="ARBA" id="ARBA00022801"/>
    </source>
</evidence>
<evidence type="ECO:0000256" key="8">
    <source>
        <dbReference type="ARBA" id="ARBA00023014"/>
    </source>
</evidence>
<evidence type="ECO:0000256" key="4">
    <source>
        <dbReference type="ARBA" id="ARBA00022723"/>
    </source>
</evidence>
<dbReference type="GO" id="GO:0034039">
    <property type="term" value="F:8-oxo-7,8-dihydroguanine DNA N-glycosylase activity"/>
    <property type="evidence" value="ECO:0007669"/>
    <property type="project" value="TreeGrafter"/>
</dbReference>
<evidence type="ECO:0000256" key="9">
    <source>
        <dbReference type="ARBA" id="ARBA00023204"/>
    </source>
</evidence>
<protein>
    <submittedName>
        <fullName evidence="12">A/G-specific adenine glycosylase</fullName>
    </submittedName>
</protein>
<dbReference type="InterPro" id="IPR023170">
    <property type="entry name" value="HhH_base_excis_C"/>
</dbReference>
<comment type="similarity">
    <text evidence="3">Belongs to the Nth/MutY family.</text>
</comment>
<keyword evidence="9" id="KW-0234">DNA repair</keyword>
<evidence type="ECO:0000256" key="10">
    <source>
        <dbReference type="ARBA" id="ARBA00023295"/>
    </source>
</evidence>
<dbReference type="GO" id="GO:0035485">
    <property type="term" value="F:adenine/guanine mispair binding"/>
    <property type="evidence" value="ECO:0007669"/>
    <property type="project" value="TreeGrafter"/>
</dbReference>
<evidence type="ECO:0000259" key="11">
    <source>
        <dbReference type="SMART" id="SM00478"/>
    </source>
</evidence>
<dbReference type="KEGG" id="laj:A0128_10635"/>
<dbReference type="CDD" id="cd00056">
    <property type="entry name" value="ENDO3c"/>
    <property type="match status" value="1"/>
</dbReference>
<keyword evidence="5" id="KW-0227">DNA damage</keyword>
<evidence type="ECO:0000313" key="13">
    <source>
        <dbReference type="Proteomes" id="UP000094197"/>
    </source>
</evidence>
<evidence type="ECO:0000256" key="1">
    <source>
        <dbReference type="ARBA" id="ARBA00001966"/>
    </source>
</evidence>
<dbReference type="GO" id="GO:0046872">
    <property type="term" value="F:metal ion binding"/>
    <property type="evidence" value="ECO:0007669"/>
    <property type="project" value="UniProtKB-KW"/>
</dbReference>
<dbReference type="GO" id="GO:0032357">
    <property type="term" value="F:oxidized purine DNA binding"/>
    <property type="evidence" value="ECO:0007669"/>
    <property type="project" value="TreeGrafter"/>
</dbReference>
<dbReference type="InterPro" id="IPR011257">
    <property type="entry name" value="DNA_glycosylase"/>
</dbReference>
<dbReference type="GO" id="GO:0006298">
    <property type="term" value="P:mismatch repair"/>
    <property type="evidence" value="ECO:0007669"/>
    <property type="project" value="TreeGrafter"/>
</dbReference>
<evidence type="ECO:0000313" key="12">
    <source>
        <dbReference type="EMBL" id="AOP34263.1"/>
    </source>
</evidence>
<dbReference type="Gene3D" id="1.10.1670.10">
    <property type="entry name" value="Helix-hairpin-Helix base-excision DNA repair enzymes (C-terminal)"/>
    <property type="match status" value="1"/>
</dbReference>
<dbReference type="GO" id="GO:0000701">
    <property type="term" value="F:purine-specific mismatch base pair DNA N-glycosylase activity"/>
    <property type="evidence" value="ECO:0007669"/>
    <property type="project" value="TreeGrafter"/>
</dbReference>
<sequence length="375" mass="43382">MEFKNNPIDPKLLSKLRKSLLSWFQKNKRELPFRINKNAYRIWVSEIMLQQTRVAAMLPIYETFLERFPDPNSLKEASEDEVMKYWKGLGYYSRARNLKKGAGLLVEKFSGNFPKDYEDALSIPGVGSYTASAVLSIAYGKHHAVLDGNVKRVLSRLFLIEEDPLLNSTNQLLGSLAQEFLTPDFAGDHNEAMMELGALVCVPIPICMSCPLIDHCEAKAAGKEREIPVSKSVDNWIDLDLHFLFLRSKDQILLLKYSGRRFFKTIYSLPFRLEGKHPYEKDFISEELFEESRLNTHPHRAKHSITNHRIQLKFSDILEEDRTRIEKILNKKQDVLFKWVREEDLKEEFPSSISGKLIKLKNKTIKQPELPVGKL</sequence>
<keyword evidence="13" id="KW-1185">Reference proteome</keyword>
<evidence type="ECO:0000256" key="2">
    <source>
        <dbReference type="ARBA" id="ARBA00002933"/>
    </source>
</evidence>
<keyword evidence="6" id="KW-0378">Hydrolase</keyword>
<comment type="function">
    <text evidence="2">Adenine glycosylase active on G-A mispairs. MutY also corrects error-prone DNA synthesis past GO lesions which are due to the oxidatively damaged form of guanine: 7,8-dihydro-8-oxoguanine (8-oxo-dGTP).</text>
</comment>
<dbReference type="Gene3D" id="1.10.340.30">
    <property type="entry name" value="Hypothetical protein, domain 2"/>
    <property type="match status" value="1"/>
</dbReference>
<dbReference type="GO" id="GO:0006284">
    <property type="term" value="P:base-excision repair"/>
    <property type="evidence" value="ECO:0007669"/>
    <property type="project" value="InterPro"/>
</dbReference>
<evidence type="ECO:0000256" key="7">
    <source>
        <dbReference type="ARBA" id="ARBA00023004"/>
    </source>
</evidence>
<dbReference type="GO" id="GO:0051536">
    <property type="term" value="F:iron-sulfur cluster binding"/>
    <property type="evidence" value="ECO:0007669"/>
    <property type="project" value="UniProtKB-KW"/>
</dbReference>
<accession>A0A1D7UXF0</accession>
<dbReference type="PANTHER" id="PTHR42944:SF1">
    <property type="entry name" value="ADENINE DNA GLYCOSYLASE"/>
    <property type="match status" value="1"/>
</dbReference>
<dbReference type="AlphaFoldDB" id="A0A1D7UXF0"/>
<keyword evidence="7" id="KW-0408">Iron</keyword>